<dbReference type="PROSITE" id="PS51892">
    <property type="entry name" value="SUBTILASE"/>
    <property type="match status" value="1"/>
</dbReference>
<evidence type="ECO:0000313" key="8">
    <source>
        <dbReference type="Proteomes" id="UP001596512"/>
    </source>
</evidence>
<evidence type="ECO:0000256" key="3">
    <source>
        <dbReference type="ARBA" id="ARBA00022825"/>
    </source>
</evidence>
<feature type="region of interest" description="Disordered" evidence="5">
    <location>
        <begin position="582"/>
        <end position="673"/>
    </location>
</feature>
<dbReference type="SUPFAM" id="SSF52743">
    <property type="entry name" value="Subtilisin-like"/>
    <property type="match status" value="1"/>
</dbReference>
<comment type="caution">
    <text evidence="4">Lacks conserved residue(s) required for the propagation of feature annotation.</text>
</comment>
<evidence type="ECO:0000259" key="6">
    <source>
        <dbReference type="Pfam" id="PF00082"/>
    </source>
</evidence>
<evidence type="ECO:0000256" key="1">
    <source>
        <dbReference type="ARBA" id="ARBA00022670"/>
    </source>
</evidence>
<name>A0ABW2TJX7_9PSEU</name>
<keyword evidence="3" id="KW-0720">Serine protease</keyword>
<dbReference type="EMBL" id="JBHTEY010000004">
    <property type="protein sequence ID" value="MFC7614062.1"/>
    <property type="molecule type" value="Genomic_DNA"/>
</dbReference>
<sequence length="673" mass="70492">MRDAAIKPEIVAPGVDVVAARSRFATGTGAHHALSGTSMAAPHVAGAAAILAQKHPDWTGAQLKAALMGTAAPIDASVYDQGAGRVDVLRALGAAVTADPPALAFGRPEHDDHTPVTRTLTYRNPTDAPVTLALTATGPFTPAAPTLTVPARGEASVEVTAGDGEGRLSGFLTARGPTTITTPLGIDREPESYDLTIRVLDATGAPTDDNYTFLFGGPESTYRPIATFGGVGTVRLPRGTYHVDGVVGTVRPDGLADSHKVVHPVVEVAADTTLVVDARAARPIAITLDAPATSKAVGVGYSRGTESRTVITGVLGDTFDRIHIGRVGPGVEGIVSNVGGAWTGSGGHAYHLAWFDHDTVPTGFTRAVAVADLATVTTTYRRQAPRHRGAKLWIARDPRTDTAIGFGLPFDLPTTRVEHHNTDGLTWSAEFHHLRGQNAEQIVVGAPVDHQPGGTYSDAWNTAVFGPSLAGGDWASRFDDTISLAIPLFGDAANDRYAFTVLDYGRTFLYREGVKVGETRQPGQGRFDVPEEEARYRLETTATRGGPFSTTVTAAWTFTSKRPVVDPKPLAGKEGFGLPISALRFAPATSTRATRRPDPPRSTSPPSPTPAPTRAPSPRSRSRRPSTTASPGNPCPSPAPARTPRPPSSRTPAPPGSSRCAPRPPTNAAAGPR</sequence>
<feature type="compositionally biased region" description="Low complexity" evidence="5">
    <location>
        <begin position="616"/>
        <end position="631"/>
    </location>
</feature>
<feature type="compositionally biased region" description="Pro residues" evidence="5">
    <location>
        <begin position="633"/>
        <end position="655"/>
    </location>
</feature>
<dbReference type="PROSITE" id="PS00138">
    <property type="entry name" value="SUBTILASE_SER"/>
    <property type="match status" value="1"/>
</dbReference>
<proteinExistence type="inferred from homology"/>
<dbReference type="InterPro" id="IPR036852">
    <property type="entry name" value="Peptidase_S8/S53_dom_sf"/>
</dbReference>
<protein>
    <submittedName>
        <fullName evidence="7">S8 family serine peptidase</fullName>
    </submittedName>
</protein>
<dbReference type="InterPro" id="IPR023828">
    <property type="entry name" value="Peptidase_S8_Ser-AS"/>
</dbReference>
<evidence type="ECO:0000256" key="4">
    <source>
        <dbReference type="PROSITE-ProRule" id="PRU01240"/>
    </source>
</evidence>
<gene>
    <name evidence="7" type="ORF">ACFQV2_11405</name>
</gene>
<evidence type="ECO:0000256" key="2">
    <source>
        <dbReference type="ARBA" id="ARBA00022801"/>
    </source>
</evidence>
<dbReference type="PANTHER" id="PTHR10795">
    <property type="entry name" value="PROPROTEIN CONVERTASE SUBTILISIN/KEXIN"/>
    <property type="match status" value="1"/>
</dbReference>
<feature type="compositionally biased region" description="Pro residues" evidence="5">
    <location>
        <begin position="600"/>
        <end position="615"/>
    </location>
</feature>
<comment type="similarity">
    <text evidence="4">Belongs to the peptidase S8 family.</text>
</comment>
<keyword evidence="2" id="KW-0378">Hydrolase</keyword>
<dbReference type="Pfam" id="PF00082">
    <property type="entry name" value="Peptidase_S8"/>
    <property type="match status" value="1"/>
</dbReference>
<keyword evidence="1" id="KW-0645">Protease</keyword>
<reference evidence="8" key="1">
    <citation type="journal article" date="2019" name="Int. J. Syst. Evol. Microbiol.">
        <title>The Global Catalogue of Microorganisms (GCM) 10K type strain sequencing project: providing services to taxonomists for standard genome sequencing and annotation.</title>
        <authorList>
            <consortium name="The Broad Institute Genomics Platform"/>
            <consortium name="The Broad Institute Genome Sequencing Center for Infectious Disease"/>
            <person name="Wu L."/>
            <person name="Ma J."/>
        </authorList>
    </citation>
    <scope>NUCLEOTIDE SEQUENCE [LARGE SCALE GENOMIC DNA]</scope>
    <source>
        <strain evidence="8">JCM 17695</strain>
    </source>
</reference>
<dbReference type="Gene3D" id="3.40.50.200">
    <property type="entry name" value="Peptidase S8/S53 domain"/>
    <property type="match status" value="1"/>
</dbReference>
<dbReference type="Proteomes" id="UP001596512">
    <property type="component" value="Unassembled WGS sequence"/>
</dbReference>
<organism evidence="7 8">
    <name type="scientific">Actinokineospora soli</name>
    <dbReference type="NCBI Taxonomy" id="1048753"/>
    <lineage>
        <taxon>Bacteria</taxon>
        <taxon>Bacillati</taxon>
        <taxon>Actinomycetota</taxon>
        <taxon>Actinomycetes</taxon>
        <taxon>Pseudonocardiales</taxon>
        <taxon>Pseudonocardiaceae</taxon>
        <taxon>Actinokineospora</taxon>
    </lineage>
</organism>
<dbReference type="InterPro" id="IPR045051">
    <property type="entry name" value="SBT"/>
</dbReference>
<dbReference type="InterPro" id="IPR000209">
    <property type="entry name" value="Peptidase_S8/S53_dom"/>
</dbReference>
<feature type="domain" description="Peptidase S8/S53" evidence="6">
    <location>
        <begin position="3"/>
        <end position="84"/>
    </location>
</feature>
<evidence type="ECO:0000256" key="5">
    <source>
        <dbReference type="SAM" id="MobiDB-lite"/>
    </source>
</evidence>
<evidence type="ECO:0000313" key="7">
    <source>
        <dbReference type="EMBL" id="MFC7614062.1"/>
    </source>
</evidence>
<accession>A0ABW2TJX7</accession>
<keyword evidence="8" id="KW-1185">Reference proteome</keyword>
<comment type="caution">
    <text evidence="7">The sequence shown here is derived from an EMBL/GenBank/DDBJ whole genome shotgun (WGS) entry which is preliminary data.</text>
</comment>